<dbReference type="EMBL" id="WAAT01000041">
    <property type="protein sequence ID" value="KAB1068044.1"/>
    <property type="molecule type" value="Genomic_DNA"/>
</dbReference>
<evidence type="ECO:0000313" key="1">
    <source>
        <dbReference type="EMBL" id="KAB1068044.1"/>
    </source>
</evidence>
<dbReference type="AlphaFoldDB" id="A0A6N6MGH3"/>
<proteinExistence type="predicted"/>
<evidence type="ECO:0000313" key="2">
    <source>
        <dbReference type="Proteomes" id="UP000441333"/>
    </source>
</evidence>
<gene>
    <name evidence="1" type="ORF">F6U93_07865</name>
</gene>
<sequence length="232" mass="27222">MEKYNYLDMLLTGLLENRTDLNAYFIRSQKIADRDFFITESSFYLNVNKLISSLKKKIEYRLFERKNELYLIIDIKKSTNVNIKTTEDEINSLHKNQFPLNLLMLTDNKYTGSLYYSDLNLLDETIKSILTPNKEKKTKPKWFPIGLGFANGKIQKKIKTNSAREIAKSYNLDACHNYISLTISNHSKDPKNIYSDIDKLNLIYNHCIENNVVMCDEFKNIYNDKVNENSLK</sequence>
<name>A0A6N6MGH3_9FLAO</name>
<organism evidence="1 2">
    <name type="scientific">Pseudotamlana haliotis</name>
    <dbReference type="NCBI Taxonomy" id="2614804"/>
    <lineage>
        <taxon>Bacteria</taxon>
        <taxon>Pseudomonadati</taxon>
        <taxon>Bacteroidota</taxon>
        <taxon>Flavobacteriia</taxon>
        <taxon>Flavobacteriales</taxon>
        <taxon>Flavobacteriaceae</taxon>
        <taxon>Pseudotamlana</taxon>
    </lineage>
</organism>
<dbReference type="Proteomes" id="UP000441333">
    <property type="component" value="Unassembled WGS sequence"/>
</dbReference>
<comment type="caution">
    <text evidence="1">The sequence shown here is derived from an EMBL/GenBank/DDBJ whole genome shotgun (WGS) entry which is preliminary data.</text>
</comment>
<protein>
    <submittedName>
        <fullName evidence="1">Uncharacterized protein</fullName>
    </submittedName>
</protein>
<keyword evidence="2" id="KW-1185">Reference proteome</keyword>
<dbReference type="RefSeq" id="WP_150938549.1">
    <property type="nucleotide sequence ID" value="NZ_WAAT01000041.1"/>
</dbReference>
<reference evidence="1 2" key="1">
    <citation type="submission" date="2019-09" db="EMBL/GenBank/DDBJ databases">
        <authorList>
            <person name="Cao W.R."/>
        </authorList>
    </citation>
    <scope>NUCLEOTIDE SEQUENCE [LARGE SCALE GENOMIC DNA]</scope>
    <source>
        <strain evidence="1 2">B1N29</strain>
    </source>
</reference>
<accession>A0A6N6MGH3</accession>